<dbReference type="Gene3D" id="2.40.170.20">
    <property type="entry name" value="TonB-dependent receptor, beta-barrel domain"/>
    <property type="match status" value="1"/>
</dbReference>
<evidence type="ECO:0000313" key="13">
    <source>
        <dbReference type="EMBL" id="MCT2399914.1"/>
    </source>
</evidence>
<evidence type="ECO:0000256" key="5">
    <source>
        <dbReference type="ARBA" id="ARBA00022692"/>
    </source>
</evidence>
<accession>A0ABT2I520</accession>
<evidence type="ECO:0000256" key="3">
    <source>
        <dbReference type="ARBA" id="ARBA00022452"/>
    </source>
</evidence>
<proteinExistence type="inferred from homology"/>
<dbReference type="InterPro" id="IPR012910">
    <property type="entry name" value="Plug_dom"/>
</dbReference>
<keyword evidence="13" id="KW-0675">Receptor</keyword>
<evidence type="ECO:0000256" key="1">
    <source>
        <dbReference type="ARBA" id="ARBA00004571"/>
    </source>
</evidence>
<evidence type="ECO:0000256" key="6">
    <source>
        <dbReference type="ARBA" id="ARBA00023004"/>
    </source>
</evidence>
<evidence type="ECO:0000256" key="2">
    <source>
        <dbReference type="ARBA" id="ARBA00022448"/>
    </source>
</evidence>
<keyword evidence="2 11" id="KW-0813">Transport</keyword>
<comment type="caution">
    <text evidence="13">The sequence shown here is derived from an EMBL/GenBank/DDBJ whole genome shotgun (WGS) entry which is preliminary data.</text>
</comment>
<evidence type="ECO:0000256" key="8">
    <source>
        <dbReference type="ARBA" id="ARBA00023077"/>
    </source>
</evidence>
<dbReference type="Pfam" id="PF07715">
    <property type="entry name" value="Plug"/>
    <property type="match status" value="1"/>
</dbReference>
<comment type="similarity">
    <text evidence="11">Belongs to the TonB-dependent receptor family.</text>
</comment>
<evidence type="ECO:0000256" key="4">
    <source>
        <dbReference type="ARBA" id="ARBA00022496"/>
    </source>
</evidence>
<keyword evidence="7" id="KW-0406">Ion transport</keyword>
<keyword evidence="10 11" id="KW-0998">Cell outer membrane</keyword>
<evidence type="ECO:0000256" key="10">
    <source>
        <dbReference type="ARBA" id="ARBA00023237"/>
    </source>
</evidence>
<keyword evidence="3 11" id="KW-1134">Transmembrane beta strand</keyword>
<dbReference type="PANTHER" id="PTHR32552:SF81">
    <property type="entry name" value="TONB-DEPENDENT OUTER MEMBRANE RECEPTOR"/>
    <property type="match status" value="1"/>
</dbReference>
<comment type="subcellular location">
    <subcellularLocation>
        <location evidence="1 11">Cell outer membrane</location>
        <topology evidence="1 11">Multi-pass membrane protein</topology>
    </subcellularLocation>
</comment>
<reference evidence="13" key="1">
    <citation type="submission" date="2022-09" db="EMBL/GenBank/DDBJ databases">
        <title>Novosphingobium sp. Nov., a polycyclic aromatic hydrocarbon-degrading bacterium isolated form mangrove sediments in HongKong.</title>
        <authorList>
            <person name="Hu Z."/>
        </authorList>
    </citation>
    <scope>NUCLEOTIDE SEQUENCE</scope>
    <source>
        <strain evidence="13">HK4-1</strain>
    </source>
</reference>
<dbReference type="EMBL" id="JANZXA010000006">
    <property type="protein sequence ID" value="MCT2399914.1"/>
    <property type="molecule type" value="Genomic_DNA"/>
</dbReference>
<dbReference type="PANTHER" id="PTHR32552">
    <property type="entry name" value="FERRICHROME IRON RECEPTOR-RELATED"/>
    <property type="match status" value="1"/>
</dbReference>
<gene>
    <name evidence="13" type="ORF">NZK81_10155</name>
</gene>
<dbReference type="PROSITE" id="PS52016">
    <property type="entry name" value="TONB_DEPENDENT_REC_3"/>
    <property type="match status" value="1"/>
</dbReference>
<keyword evidence="14" id="KW-1185">Reference proteome</keyword>
<keyword evidence="8" id="KW-0798">TonB box</keyword>
<evidence type="ECO:0000313" key="14">
    <source>
        <dbReference type="Proteomes" id="UP001165583"/>
    </source>
</evidence>
<keyword evidence="9 11" id="KW-0472">Membrane</keyword>
<evidence type="ECO:0000256" key="7">
    <source>
        <dbReference type="ARBA" id="ARBA00023065"/>
    </source>
</evidence>
<name>A0ABT2I520_9SPHN</name>
<keyword evidence="6" id="KW-0408">Iron</keyword>
<dbReference type="InterPro" id="IPR039426">
    <property type="entry name" value="TonB-dep_rcpt-like"/>
</dbReference>
<keyword evidence="5 11" id="KW-0812">Transmembrane</keyword>
<evidence type="ECO:0000259" key="12">
    <source>
        <dbReference type="Pfam" id="PF07715"/>
    </source>
</evidence>
<protein>
    <submittedName>
        <fullName evidence="13">TonB-dependent receptor plug domain-containing protein</fullName>
    </submittedName>
</protein>
<evidence type="ECO:0000256" key="11">
    <source>
        <dbReference type="PROSITE-ProRule" id="PRU01360"/>
    </source>
</evidence>
<dbReference type="InterPro" id="IPR036942">
    <property type="entry name" value="Beta-barrel_TonB_sf"/>
</dbReference>
<sequence length="133" mass="14067">MVQAVQPTIRGVGTAITTSGGGPNVGIYVDGFFQANTCLSDFDLLTVRNIQVLKGPQGTLFGRNTTGGAIIVTTAEPSSETSGQGKVSYGRFNSVKAQAYATFGIPARRDRSAHLEYQALLARMVQQGLRGRS</sequence>
<keyword evidence="4" id="KW-0410">Iron transport</keyword>
<organism evidence="13 14">
    <name type="scientific">Novosphingobium mangrovi</name>
    <name type="common">ex Huang et al. 2023</name>
    <dbReference type="NCBI Taxonomy" id="2976432"/>
    <lineage>
        <taxon>Bacteria</taxon>
        <taxon>Pseudomonadati</taxon>
        <taxon>Pseudomonadota</taxon>
        <taxon>Alphaproteobacteria</taxon>
        <taxon>Sphingomonadales</taxon>
        <taxon>Sphingomonadaceae</taxon>
        <taxon>Novosphingobium</taxon>
    </lineage>
</organism>
<dbReference type="SUPFAM" id="SSF56935">
    <property type="entry name" value="Porins"/>
    <property type="match status" value="1"/>
</dbReference>
<feature type="domain" description="TonB-dependent receptor plug" evidence="12">
    <location>
        <begin position="6"/>
        <end position="69"/>
    </location>
</feature>
<evidence type="ECO:0000256" key="9">
    <source>
        <dbReference type="ARBA" id="ARBA00023136"/>
    </source>
</evidence>
<dbReference type="RefSeq" id="WP_260046018.1">
    <property type="nucleotide sequence ID" value="NZ_JANZXA010000006.1"/>
</dbReference>
<dbReference type="Proteomes" id="UP001165583">
    <property type="component" value="Unassembled WGS sequence"/>
</dbReference>